<reference evidence="1" key="1">
    <citation type="submission" date="2023-03" db="EMBL/GenBank/DDBJ databases">
        <title>Massive genome expansion in bonnet fungi (Mycena s.s.) driven by repeated elements and novel gene families across ecological guilds.</title>
        <authorList>
            <consortium name="Lawrence Berkeley National Laboratory"/>
            <person name="Harder C.B."/>
            <person name="Miyauchi S."/>
            <person name="Viragh M."/>
            <person name="Kuo A."/>
            <person name="Thoen E."/>
            <person name="Andreopoulos B."/>
            <person name="Lu D."/>
            <person name="Skrede I."/>
            <person name="Drula E."/>
            <person name="Henrissat B."/>
            <person name="Morin E."/>
            <person name="Kohler A."/>
            <person name="Barry K."/>
            <person name="LaButti K."/>
            <person name="Morin E."/>
            <person name="Salamov A."/>
            <person name="Lipzen A."/>
            <person name="Mereny Z."/>
            <person name="Hegedus B."/>
            <person name="Baldrian P."/>
            <person name="Stursova M."/>
            <person name="Weitz H."/>
            <person name="Taylor A."/>
            <person name="Grigoriev I.V."/>
            <person name="Nagy L.G."/>
            <person name="Martin F."/>
            <person name="Kauserud H."/>
        </authorList>
    </citation>
    <scope>NUCLEOTIDE SEQUENCE</scope>
    <source>
        <strain evidence="1">CBHHK002</strain>
    </source>
</reference>
<gene>
    <name evidence="1" type="ORF">DFH08DRAFT_969118</name>
</gene>
<name>A0AAD7EI63_9AGAR</name>
<protein>
    <submittedName>
        <fullName evidence="1">Uncharacterized protein</fullName>
    </submittedName>
</protein>
<evidence type="ECO:0000313" key="1">
    <source>
        <dbReference type="EMBL" id="KAJ7323568.1"/>
    </source>
</evidence>
<sequence length="134" mass="15183">MPHYMDLSFDHHDNPVLAAISDAAIPTIAMILQTFDDSHPVVEHFNMFFKPIVVKGGKKKLNPSYDADQWMRSFGLLPTPELNAVLEPALETLMQHTKLAGLLDGKRRKWAIGVGLALKLNSWWFSNNSMSHWI</sequence>
<dbReference type="EMBL" id="JARIHO010000046">
    <property type="protein sequence ID" value="KAJ7323568.1"/>
    <property type="molecule type" value="Genomic_DNA"/>
</dbReference>
<proteinExistence type="predicted"/>
<keyword evidence="2" id="KW-1185">Reference proteome</keyword>
<comment type="caution">
    <text evidence="1">The sequence shown here is derived from an EMBL/GenBank/DDBJ whole genome shotgun (WGS) entry which is preliminary data.</text>
</comment>
<dbReference type="Proteomes" id="UP001218218">
    <property type="component" value="Unassembled WGS sequence"/>
</dbReference>
<organism evidence="1 2">
    <name type="scientific">Mycena albidolilacea</name>
    <dbReference type="NCBI Taxonomy" id="1033008"/>
    <lineage>
        <taxon>Eukaryota</taxon>
        <taxon>Fungi</taxon>
        <taxon>Dikarya</taxon>
        <taxon>Basidiomycota</taxon>
        <taxon>Agaricomycotina</taxon>
        <taxon>Agaricomycetes</taxon>
        <taxon>Agaricomycetidae</taxon>
        <taxon>Agaricales</taxon>
        <taxon>Marasmiineae</taxon>
        <taxon>Mycenaceae</taxon>
        <taxon>Mycena</taxon>
    </lineage>
</organism>
<dbReference type="AlphaFoldDB" id="A0AAD7EI63"/>
<evidence type="ECO:0000313" key="2">
    <source>
        <dbReference type="Proteomes" id="UP001218218"/>
    </source>
</evidence>
<accession>A0AAD7EI63</accession>